<evidence type="ECO:0000256" key="4">
    <source>
        <dbReference type="ARBA" id="ARBA00023125"/>
    </source>
</evidence>
<evidence type="ECO:0000313" key="10">
    <source>
        <dbReference type="Proteomes" id="UP000248961"/>
    </source>
</evidence>
<evidence type="ECO:0000256" key="1">
    <source>
        <dbReference type="ARBA" id="ARBA00022723"/>
    </source>
</evidence>
<keyword evidence="10" id="KW-1185">Reference proteome</keyword>
<keyword evidence="5" id="KW-0804">Transcription</keyword>
<accession>A0A395I7Y8</accession>
<dbReference type="CDD" id="cd00067">
    <property type="entry name" value="GAL4"/>
    <property type="match status" value="1"/>
</dbReference>
<dbReference type="PANTHER" id="PTHR31944">
    <property type="entry name" value="HEME-RESPONSIVE ZINC FINGER TRANSCRIPTION FACTOR HAP1"/>
    <property type="match status" value="1"/>
</dbReference>
<evidence type="ECO:0000313" key="9">
    <source>
        <dbReference type="EMBL" id="RAL16211.1"/>
    </source>
</evidence>
<feature type="domain" description="Xylanolytic transcriptional activator regulatory" evidence="8">
    <location>
        <begin position="692"/>
        <end position="766"/>
    </location>
</feature>
<dbReference type="VEuPathDB" id="FungiDB:BO97DRAFT_475061"/>
<keyword evidence="6" id="KW-0539">Nucleus</keyword>
<feature type="region of interest" description="Disordered" evidence="7">
    <location>
        <begin position="1"/>
        <end position="39"/>
    </location>
</feature>
<dbReference type="SMART" id="SM00906">
    <property type="entry name" value="Fungal_trans"/>
    <property type="match status" value="1"/>
</dbReference>
<dbReference type="Pfam" id="PF04082">
    <property type="entry name" value="Fungal_trans"/>
    <property type="match status" value="1"/>
</dbReference>
<evidence type="ECO:0000256" key="7">
    <source>
        <dbReference type="SAM" id="MobiDB-lite"/>
    </source>
</evidence>
<dbReference type="PANTHER" id="PTHR31944:SF129">
    <property type="entry name" value="ASPYRIDONES CLUSTER REGULATOR APDR-RELATED"/>
    <property type="match status" value="1"/>
</dbReference>
<feature type="region of interest" description="Disordered" evidence="7">
    <location>
        <begin position="92"/>
        <end position="140"/>
    </location>
</feature>
<evidence type="ECO:0000256" key="2">
    <source>
        <dbReference type="ARBA" id="ARBA00022833"/>
    </source>
</evidence>
<feature type="compositionally biased region" description="Polar residues" evidence="7">
    <location>
        <begin position="436"/>
        <end position="445"/>
    </location>
</feature>
<sequence>MASERPAGAAANWPQSRPVSERGGRSMGRNLNSKTPGRNFAAHDACRQSKICCSGGNPCVACQWYPKGCNYSPAGRLGRPKDSKNKRTLMQQYLRPENEQTTGVNEDRIGRSSGPDLLQWNSPDQGKLQAMQQSSSQSTSGSIPFEFDMYQLLNSTFAFKEGGVPEDSVGQDMIFEMDQNYIWCLRAVESSGPCNQDCSDQKKVADFGASRSPPSPKIIVADAIEIIIQREKSPRLFAVKAIFYSHGIAHHQERRAQTYSARNIQSFPLPVAIIRVTRPNAECPNSGKRVETEISGSSRQSGLLFHLLLSASSPPLPPRPLPLLLHLPFISFLSPHGSPVSSPPIVANASPPPPPLPPLSPPPVIATTSASGEPLRLPGQHTFKLGATAPVAAGAPAASSGPPASDTQARPPPSPGDGATLHELLHRVQKLEELSVTENRVTKSPNLHVPLGAGGGSSCSQPSPAGTHDWQSVLNKSRDWGRSRWMGAANELNAVIACYSEIASQSVENRQVSFHSPEASTLVTQAGDLLRKCKTQARSIKLGRPTRGLLPPGLGSVPPPRETADAMVELYLSSFESVYVSPAILTWAQLQRILHLPTFRAEYRKYWDNPEAITPILRLKVLLVIGIGSSLYDHGDRASVLHNIDRVQQWIYAAQTWLSGPLEKDRLDIPGLQIFCLTILARQLFSIGGDTIWISMGSLVHSAMQIGLHRDPKHLPTRSVLDAELRRRLWYTILEFVVQASLDSWMPPRISFDDFDTEPPSNASDDQLNESTVQFLPRDSTTETSIQLALIQSLPVRLRIVQLLNGLHSENSYERVLALSSELITALQECNRHAFTPFHRNLLDYLVRRFMIPMHYYFSNQARSNPLFHYSLKLSLDAALALVSPEPNPQFARLMAMGGGLFREGIRSATSAISLELLAHVETQRLNGTLYRTRQYREFLKQVVRDLIDLSEDRIRQGETNVKNHMFLSMILAQVEAVEANKTVEVEVARGARDSLGLCNTLLQTREQSSMSSEEYAAIAAMEIDGSQDLEGLGPGFDWESFFPDVASSQWIG</sequence>
<feature type="compositionally biased region" description="Pro residues" evidence="7">
    <location>
        <begin position="350"/>
        <end position="364"/>
    </location>
</feature>
<gene>
    <name evidence="9" type="ORF">BO97DRAFT_475061</name>
</gene>
<feature type="region of interest" description="Disordered" evidence="7">
    <location>
        <begin position="340"/>
        <end position="380"/>
    </location>
</feature>
<keyword evidence="3" id="KW-0805">Transcription regulation</keyword>
<dbReference type="GO" id="GO:0005634">
    <property type="term" value="C:nucleus"/>
    <property type="evidence" value="ECO:0007669"/>
    <property type="project" value="TreeGrafter"/>
</dbReference>
<evidence type="ECO:0000256" key="5">
    <source>
        <dbReference type="ARBA" id="ARBA00023163"/>
    </source>
</evidence>
<protein>
    <recommendedName>
        <fullName evidence="8">Xylanolytic transcriptional activator regulatory domain-containing protein</fullName>
    </recommendedName>
</protein>
<feature type="compositionally biased region" description="Polar residues" evidence="7">
    <location>
        <begin position="458"/>
        <end position="469"/>
    </location>
</feature>
<feature type="region of interest" description="Disordered" evidence="7">
    <location>
        <begin position="436"/>
        <end position="469"/>
    </location>
</feature>
<feature type="compositionally biased region" description="Low complexity" evidence="7">
    <location>
        <begin position="340"/>
        <end position="349"/>
    </location>
</feature>
<dbReference type="AlphaFoldDB" id="A0A395I7Y8"/>
<feature type="compositionally biased region" description="Low complexity" evidence="7">
    <location>
        <begin position="393"/>
        <end position="405"/>
    </location>
</feature>
<dbReference type="RefSeq" id="XP_025555365.1">
    <property type="nucleotide sequence ID" value="XM_025700377.1"/>
</dbReference>
<evidence type="ECO:0000256" key="3">
    <source>
        <dbReference type="ARBA" id="ARBA00023015"/>
    </source>
</evidence>
<dbReference type="OrthoDB" id="4337792at2759"/>
<name>A0A395I7Y8_ASPHC</name>
<dbReference type="GO" id="GO:0001228">
    <property type="term" value="F:DNA-binding transcription activator activity, RNA polymerase II-specific"/>
    <property type="evidence" value="ECO:0007669"/>
    <property type="project" value="TreeGrafter"/>
</dbReference>
<reference evidence="9 10" key="1">
    <citation type="submission" date="2018-02" db="EMBL/GenBank/DDBJ databases">
        <title>The genomes of Aspergillus section Nigri reveals drivers in fungal speciation.</title>
        <authorList>
            <consortium name="DOE Joint Genome Institute"/>
            <person name="Vesth T.C."/>
            <person name="Nybo J."/>
            <person name="Theobald S."/>
            <person name="Brandl J."/>
            <person name="Frisvad J.C."/>
            <person name="Nielsen K.F."/>
            <person name="Lyhne E.K."/>
            <person name="Kogle M.E."/>
            <person name="Kuo A."/>
            <person name="Riley R."/>
            <person name="Clum A."/>
            <person name="Nolan M."/>
            <person name="Lipzen A."/>
            <person name="Salamov A."/>
            <person name="Henrissat B."/>
            <person name="Wiebenga A."/>
            <person name="De vries R.P."/>
            <person name="Grigoriev I.V."/>
            <person name="Mortensen U.H."/>
            <person name="Andersen M.R."/>
            <person name="Baker S.E."/>
        </authorList>
    </citation>
    <scope>NUCLEOTIDE SEQUENCE [LARGE SCALE GENOMIC DNA]</scope>
    <source>
        <strain evidence="9 10">CBS 101889</strain>
    </source>
</reference>
<keyword evidence="1" id="KW-0479">Metal-binding</keyword>
<dbReference type="InterPro" id="IPR007219">
    <property type="entry name" value="XnlR_reg_dom"/>
</dbReference>
<dbReference type="InterPro" id="IPR051430">
    <property type="entry name" value="Fungal_TF_Env_Response"/>
</dbReference>
<dbReference type="GO" id="GO:0000978">
    <property type="term" value="F:RNA polymerase II cis-regulatory region sequence-specific DNA binding"/>
    <property type="evidence" value="ECO:0007669"/>
    <property type="project" value="TreeGrafter"/>
</dbReference>
<dbReference type="InterPro" id="IPR001138">
    <property type="entry name" value="Zn2Cys6_DnaBD"/>
</dbReference>
<dbReference type="GeneID" id="37204666"/>
<dbReference type="CDD" id="cd12148">
    <property type="entry name" value="fungal_TF_MHR"/>
    <property type="match status" value="1"/>
</dbReference>
<keyword evidence="2" id="KW-0862">Zinc</keyword>
<dbReference type="GO" id="GO:0008270">
    <property type="term" value="F:zinc ion binding"/>
    <property type="evidence" value="ECO:0007669"/>
    <property type="project" value="InterPro"/>
</dbReference>
<dbReference type="GO" id="GO:0006351">
    <property type="term" value="P:DNA-templated transcription"/>
    <property type="evidence" value="ECO:0007669"/>
    <property type="project" value="InterPro"/>
</dbReference>
<proteinExistence type="predicted"/>
<evidence type="ECO:0000259" key="8">
    <source>
        <dbReference type="SMART" id="SM00906"/>
    </source>
</evidence>
<dbReference type="EMBL" id="KZ824269">
    <property type="protein sequence ID" value="RAL16211.1"/>
    <property type="molecule type" value="Genomic_DNA"/>
</dbReference>
<feature type="region of interest" description="Disordered" evidence="7">
    <location>
        <begin position="393"/>
        <end position="420"/>
    </location>
</feature>
<dbReference type="Proteomes" id="UP000248961">
    <property type="component" value="Unassembled WGS sequence"/>
</dbReference>
<keyword evidence="4" id="KW-0238">DNA-binding</keyword>
<organism evidence="9 10">
    <name type="scientific">Aspergillus homomorphus (strain CBS 101889)</name>
    <dbReference type="NCBI Taxonomy" id="1450537"/>
    <lineage>
        <taxon>Eukaryota</taxon>
        <taxon>Fungi</taxon>
        <taxon>Dikarya</taxon>
        <taxon>Ascomycota</taxon>
        <taxon>Pezizomycotina</taxon>
        <taxon>Eurotiomycetes</taxon>
        <taxon>Eurotiomycetidae</taxon>
        <taxon>Eurotiales</taxon>
        <taxon>Aspergillaceae</taxon>
        <taxon>Aspergillus</taxon>
        <taxon>Aspergillus subgen. Circumdati</taxon>
    </lineage>
</organism>
<evidence type="ECO:0000256" key="6">
    <source>
        <dbReference type="ARBA" id="ARBA00023242"/>
    </source>
</evidence>